<keyword evidence="2" id="KW-0812">Transmembrane</keyword>
<feature type="region of interest" description="Disordered" evidence="5">
    <location>
        <begin position="576"/>
        <end position="595"/>
    </location>
</feature>
<protein>
    <submittedName>
        <fullName evidence="8">SNF1-interacting protein</fullName>
    </submittedName>
</protein>
<evidence type="ECO:0000313" key="8">
    <source>
        <dbReference type="EMBL" id="KAK5948549.1"/>
    </source>
</evidence>
<evidence type="ECO:0000259" key="6">
    <source>
        <dbReference type="PROSITE" id="PS50003"/>
    </source>
</evidence>
<comment type="caution">
    <text evidence="8">The sequence shown here is derived from an EMBL/GenBank/DDBJ whole genome shotgun (WGS) entry which is preliminary data.</text>
</comment>
<evidence type="ECO:0000256" key="2">
    <source>
        <dbReference type="ARBA" id="ARBA00022692"/>
    </source>
</evidence>
<keyword evidence="4" id="KW-0472">Membrane</keyword>
<dbReference type="PROSITE" id="PS50003">
    <property type="entry name" value="PH_DOMAIN"/>
    <property type="match status" value="1"/>
</dbReference>
<dbReference type="Pfam" id="PF16746">
    <property type="entry name" value="BAR_3"/>
    <property type="match status" value="1"/>
</dbReference>
<feature type="compositionally biased region" description="Polar residues" evidence="5">
    <location>
        <begin position="705"/>
        <end position="714"/>
    </location>
</feature>
<evidence type="ECO:0000256" key="5">
    <source>
        <dbReference type="SAM" id="MobiDB-lite"/>
    </source>
</evidence>
<dbReference type="SMART" id="SM00233">
    <property type="entry name" value="PH"/>
    <property type="match status" value="1"/>
</dbReference>
<feature type="region of interest" description="Disordered" evidence="5">
    <location>
        <begin position="449"/>
        <end position="513"/>
    </location>
</feature>
<evidence type="ECO:0000256" key="4">
    <source>
        <dbReference type="ARBA" id="ARBA00023136"/>
    </source>
</evidence>
<dbReference type="CDD" id="cd07609">
    <property type="entry name" value="BAR_SIP3_fungi"/>
    <property type="match status" value="1"/>
</dbReference>
<gene>
    <name evidence="8" type="primary">SIP3</name>
    <name evidence="8" type="ORF">OHC33_010445</name>
</gene>
<name>A0AAN8E883_9EURO</name>
<feature type="region of interest" description="Disordered" evidence="5">
    <location>
        <begin position="320"/>
        <end position="342"/>
    </location>
</feature>
<keyword evidence="9" id="KW-1185">Reference proteome</keyword>
<feature type="domain" description="PH" evidence="6">
    <location>
        <begin position="345"/>
        <end position="446"/>
    </location>
</feature>
<dbReference type="Pfam" id="PF16016">
    <property type="entry name" value="VASt"/>
    <property type="match status" value="1"/>
</dbReference>
<dbReference type="InterPro" id="IPR004148">
    <property type="entry name" value="BAR_dom"/>
</dbReference>
<dbReference type="EMBL" id="JAKLMC020000046">
    <property type="protein sequence ID" value="KAK5948549.1"/>
    <property type="molecule type" value="Genomic_DNA"/>
</dbReference>
<dbReference type="InterPro" id="IPR027267">
    <property type="entry name" value="AH/BAR_dom_sf"/>
</dbReference>
<dbReference type="InterPro" id="IPR001849">
    <property type="entry name" value="PH_domain"/>
</dbReference>
<dbReference type="Pfam" id="PF00169">
    <property type="entry name" value="PH"/>
    <property type="match status" value="1"/>
</dbReference>
<dbReference type="InterPro" id="IPR039463">
    <property type="entry name" value="Sip3/Lam1_BAR"/>
</dbReference>
<dbReference type="SUPFAM" id="SSF103657">
    <property type="entry name" value="BAR/IMD domain-like"/>
    <property type="match status" value="1"/>
</dbReference>
<feature type="compositionally biased region" description="Low complexity" evidence="5">
    <location>
        <begin position="323"/>
        <end position="333"/>
    </location>
</feature>
<evidence type="ECO:0000256" key="1">
    <source>
        <dbReference type="ARBA" id="ARBA00004370"/>
    </source>
</evidence>
<evidence type="ECO:0000256" key="3">
    <source>
        <dbReference type="ARBA" id="ARBA00022989"/>
    </source>
</evidence>
<dbReference type="GO" id="GO:0016020">
    <property type="term" value="C:membrane"/>
    <property type="evidence" value="ECO:0007669"/>
    <property type="project" value="UniProtKB-SubCell"/>
</dbReference>
<dbReference type="InterPro" id="IPR042067">
    <property type="entry name" value="Sip3_PH"/>
</dbReference>
<evidence type="ECO:0000259" key="7">
    <source>
        <dbReference type="PROSITE" id="PS51778"/>
    </source>
</evidence>
<feature type="compositionally biased region" description="Polar residues" evidence="5">
    <location>
        <begin position="550"/>
        <end position="565"/>
    </location>
</feature>
<dbReference type="PANTHER" id="PTHR14248">
    <property type="entry name" value="CYCLIN Y, ISOFORM A"/>
    <property type="match status" value="1"/>
</dbReference>
<sequence>METAKSLPLPVPGQTQGQTQAAGGTSAAASRKLPSLEEPVEAGRLINLIPVGLKEAAIDSPTSRATIQHYTEQIDLLERWLDDYLKATNRLVAEHVTLENIVNNFTSHAVLPTTVSETMLDHDYSVLAMRKYGEGAKDYWMSMITVIKKLPALVCEPIRLFQGNELKVFRETKRNIDHWQRQYDTLHAKFMAMGRYKEPSSLREDAFQLHETRKQYLRAVMDLLQTTPQIRFKLDKLLVRIFSDQWKEMRQAKDNASTTFSKNAPEMDRVRGWVKEMENSESSFQRELATARKQLEEEAELASRPSRELDDYSAFTMPHVGGHAHTTSSTSATLQRSPARGTFKNGERAGWLFLRTYSGKPTRTVWVKKWAFVRNGVFGWLVHDPRVGGVEESERLGVLLCAVRPAPNEERRFCFELKTNRNTILLQAETQADLAAWVTAFEAAKSKAVHDPASTDSLTTSAPNDPAFSISAPPVPEFGTNILHSTEPGASDDISGLEKSSTLPIPPSDATRESFDMLRRGTTNDEPHARDHAHRIMSKLDLARRGPASPQLSPSPNQPHPSSGIASLIAASHGSMPVGPSVSITNRAPDETGPSRTAFTLALRDMPPSSLAPSTLANAPTPTSLSKAAVAVSGERGMRGSVTGRYGIPNGILANTWGSSNSSFVNRFDRNQLRVVSDGRPTLQPSPLLSPSESPPKASSPIRRGSQNGVTINTDLALPPPSVTRARTPSPTKRHRNTISFDMVRSPVDTESGLPDYPNYYPLQLKTQDAQFRLLFPDVRRDERLTMVFRATWNPSGQQDFPGRAYVTTKDLYFYSNHFGLVLTSAISLSSVDEVTAAPGKDCDFLFIHFKEQSSSGTTRVTVKTFLEPLRLLQRRLNYLVKNSQSGDPQQLDDIIKQLLRLETDTLKRASSNESMEDTAADTPVDLHPSGRPRASTDFRGPTRVDRSLYGSITDRSTFKLPAQPVKYVPPGYTRLAIEREYDISPKALFHVMFGDRSALWQLLQHERRARDLKQGPWTSTSEDAPGRMSRAFTFTIPSTNLLGQEKYIPVKDYQSIDVVNDHLCYVITDRRTPWHLPFQSSYRLVSKIVITHVAKTKCKLAIYIRVDWSSDPWIPGINTILEQHALHDLDLDAQDTADLVADQVRRLGYHSRTKKSIQIFGQVGLSSEVTQLQMDASALNMEMRRTPQRRTLVRLLMEDLTSAVQSYLGSAVQALLDIFTWINKTISANSFILILLLASMLWNSFYSFRDTWSWYQDRNTAKFMRRIGVTPDNVMSRSISISDLDVAMSSSSNAVLPEAGNNPCYTVFSNEYLISDTSTPSSSPAARLHSTRTTLGTHRHDLLVALRVVNSIEREVIQGEYERFAMDEHQRCLSVAPLVNGTMSKDLIGGTKKEQAALHSWYEEYCASCGVDYERVVRSEGR</sequence>
<feature type="region of interest" description="Disordered" evidence="5">
    <location>
        <begin position="908"/>
        <end position="943"/>
    </location>
</feature>
<dbReference type="GO" id="GO:0005737">
    <property type="term" value="C:cytoplasm"/>
    <property type="evidence" value="ECO:0007669"/>
    <property type="project" value="InterPro"/>
</dbReference>
<dbReference type="InterPro" id="IPR031968">
    <property type="entry name" value="VASt"/>
</dbReference>
<feature type="compositionally biased region" description="Polar residues" evidence="5">
    <location>
        <begin position="454"/>
        <end position="463"/>
    </location>
</feature>
<dbReference type="InterPro" id="IPR011993">
    <property type="entry name" value="PH-like_dom_sf"/>
</dbReference>
<dbReference type="SUPFAM" id="SSF50729">
    <property type="entry name" value="PH domain-like"/>
    <property type="match status" value="1"/>
</dbReference>
<evidence type="ECO:0000313" key="9">
    <source>
        <dbReference type="Proteomes" id="UP001316803"/>
    </source>
</evidence>
<accession>A0AAN8E883</accession>
<dbReference type="PROSITE" id="PS51778">
    <property type="entry name" value="VAST"/>
    <property type="match status" value="1"/>
</dbReference>
<reference evidence="8 9" key="1">
    <citation type="submission" date="2022-12" db="EMBL/GenBank/DDBJ databases">
        <title>Genomic features and morphological characterization of a novel Knufia sp. strain isolated from spacecraft assembly facility.</title>
        <authorList>
            <person name="Teixeira M."/>
            <person name="Chander A.M."/>
            <person name="Stajich J.E."/>
            <person name="Venkateswaran K."/>
        </authorList>
    </citation>
    <scope>NUCLEOTIDE SEQUENCE [LARGE SCALE GENOMIC DNA]</scope>
    <source>
        <strain evidence="8 9">FJI-L2-BK-P2</strain>
    </source>
</reference>
<dbReference type="Proteomes" id="UP001316803">
    <property type="component" value="Unassembled WGS sequence"/>
</dbReference>
<feature type="region of interest" description="Disordered" evidence="5">
    <location>
        <begin position="678"/>
        <end position="735"/>
    </location>
</feature>
<feature type="domain" description="VASt" evidence="7">
    <location>
        <begin position="973"/>
        <end position="1149"/>
    </location>
</feature>
<keyword evidence="3" id="KW-1133">Transmembrane helix</keyword>
<dbReference type="Gene3D" id="2.30.29.30">
    <property type="entry name" value="Pleckstrin-homology domain (PH domain)/Phosphotyrosine-binding domain (PTB)"/>
    <property type="match status" value="1"/>
</dbReference>
<feature type="compositionally biased region" description="Low complexity" evidence="5">
    <location>
        <begin position="13"/>
        <end position="30"/>
    </location>
</feature>
<feature type="region of interest" description="Disordered" evidence="5">
    <location>
        <begin position="544"/>
        <end position="565"/>
    </location>
</feature>
<comment type="subcellular location">
    <subcellularLocation>
        <location evidence="1">Membrane</location>
    </subcellularLocation>
</comment>
<feature type="compositionally biased region" description="Low complexity" evidence="5">
    <location>
        <begin position="681"/>
        <end position="701"/>
    </location>
</feature>
<feature type="region of interest" description="Disordered" evidence="5">
    <location>
        <begin position="1"/>
        <end position="34"/>
    </location>
</feature>
<organism evidence="8 9">
    <name type="scientific">Knufia fluminis</name>
    <dbReference type="NCBI Taxonomy" id="191047"/>
    <lineage>
        <taxon>Eukaryota</taxon>
        <taxon>Fungi</taxon>
        <taxon>Dikarya</taxon>
        <taxon>Ascomycota</taxon>
        <taxon>Pezizomycotina</taxon>
        <taxon>Eurotiomycetes</taxon>
        <taxon>Chaetothyriomycetidae</taxon>
        <taxon>Chaetothyriales</taxon>
        <taxon>Trichomeriaceae</taxon>
        <taxon>Knufia</taxon>
    </lineage>
</organism>
<proteinExistence type="predicted"/>
<dbReference type="CDD" id="cd13280">
    <property type="entry name" value="PH_SIP3"/>
    <property type="match status" value="1"/>
</dbReference>
<dbReference type="Gene3D" id="1.20.1270.60">
    <property type="entry name" value="Arfaptin homology (AH) domain/BAR domain"/>
    <property type="match status" value="1"/>
</dbReference>